<comment type="catalytic activity">
    <reaction evidence="1 10">
        <text>5-hydroxyisourate + H2O = 5-hydroxy-2-oxo-4-ureido-2,5-dihydro-1H-imidazole-5-carboxylate + H(+)</text>
        <dbReference type="Rhea" id="RHEA:23736"/>
        <dbReference type="ChEBI" id="CHEBI:15377"/>
        <dbReference type="ChEBI" id="CHEBI:15378"/>
        <dbReference type="ChEBI" id="CHEBI:18072"/>
        <dbReference type="ChEBI" id="CHEBI:58639"/>
        <dbReference type="EC" id="3.5.2.17"/>
    </reaction>
</comment>
<dbReference type="CDD" id="cd05822">
    <property type="entry name" value="TLP_HIUase"/>
    <property type="match status" value="1"/>
</dbReference>
<comment type="similarity">
    <text evidence="3 10">Belongs to the transthyretin family. 5-hydroxyisourate hydrolase subfamily.</text>
</comment>
<dbReference type="InterPro" id="IPR000895">
    <property type="entry name" value="Transthyretin/HIU_hydrolase"/>
</dbReference>
<dbReference type="GO" id="GO:0033971">
    <property type="term" value="F:hydroxyisourate hydrolase activity"/>
    <property type="evidence" value="ECO:0007669"/>
    <property type="project" value="UniProtKB-EC"/>
</dbReference>
<dbReference type="AlphaFoldDB" id="A0A1I5E366"/>
<keyword evidence="11" id="KW-0732">Signal</keyword>
<dbReference type="PROSITE" id="PS00769">
    <property type="entry name" value="TRANSTHYRETIN_2"/>
    <property type="match status" value="1"/>
</dbReference>
<dbReference type="PANTHER" id="PTHR10395">
    <property type="entry name" value="URICASE AND TRANSTHYRETIN-RELATED"/>
    <property type="match status" value="1"/>
</dbReference>
<keyword evidence="8 10" id="KW-0378">Hydrolase</keyword>
<protein>
    <recommendedName>
        <fullName evidence="6 10">5-hydroxyisourate hydrolase</fullName>
        <shortName evidence="10">HIU hydrolase</shortName>
        <shortName evidence="10">HIUHase</shortName>
        <ecNumber evidence="5 10">3.5.2.17</ecNumber>
    </recommendedName>
</protein>
<feature type="binding site" evidence="9">
    <location>
        <position position="135"/>
    </location>
    <ligand>
        <name>substrate</name>
    </ligand>
</feature>
<dbReference type="EMBL" id="FOVG01000003">
    <property type="protein sequence ID" value="SFO05773.1"/>
    <property type="molecule type" value="Genomic_DNA"/>
</dbReference>
<evidence type="ECO:0000256" key="2">
    <source>
        <dbReference type="ARBA" id="ARBA00002704"/>
    </source>
</evidence>
<evidence type="ECO:0000256" key="10">
    <source>
        <dbReference type="RuleBase" id="RU361270"/>
    </source>
</evidence>
<dbReference type="PROSITE" id="PS00768">
    <property type="entry name" value="TRANSTHYRETIN_1"/>
    <property type="match status" value="1"/>
</dbReference>
<feature type="binding site" evidence="9">
    <location>
        <position position="71"/>
    </location>
    <ligand>
        <name>substrate</name>
    </ligand>
</feature>
<dbReference type="PRINTS" id="PR00189">
    <property type="entry name" value="TRNSTHYRETIN"/>
</dbReference>
<evidence type="ECO:0000259" key="12">
    <source>
        <dbReference type="SMART" id="SM00095"/>
    </source>
</evidence>
<dbReference type="SMART" id="SM00095">
    <property type="entry name" value="TR_THY"/>
    <property type="match status" value="1"/>
</dbReference>
<evidence type="ECO:0000256" key="11">
    <source>
        <dbReference type="SAM" id="SignalP"/>
    </source>
</evidence>
<keyword evidence="14" id="KW-1185">Reference proteome</keyword>
<evidence type="ECO:0000256" key="6">
    <source>
        <dbReference type="ARBA" id="ARBA00017539"/>
    </source>
</evidence>
<dbReference type="InterPro" id="IPR023416">
    <property type="entry name" value="Transthyretin/HIU_hydrolase_d"/>
</dbReference>
<name>A0A1I5E366_9GAMM</name>
<dbReference type="OrthoDB" id="9792386at2"/>
<dbReference type="InterPro" id="IPR023419">
    <property type="entry name" value="Transthyretin_CS"/>
</dbReference>
<evidence type="ECO:0000313" key="13">
    <source>
        <dbReference type="EMBL" id="SFO05773.1"/>
    </source>
</evidence>
<dbReference type="Proteomes" id="UP000198968">
    <property type="component" value="Unassembled WGS sequence"/>
</dbReference>
<evidence type="ECO:0000256" key="7">
    <source>
        <dbReference type="ARBA" id="ARBA00022631"/>
    </source>
</evidence>
<dbReference type="InterPro" id="IPR023418">
    <property type="entry name" value="Thyroxine_BS"/>
</dbReference>
<evidence type="ECO:0000256" key="4">
    <source>
        <dbReference type="ARBA" id="ARBA00011881"/>
    </source>
</evidence>
<sequence>MKKSLTALALALATLLAVPAVSFAASKNPLSVHVLNQQTGLPASEVEVMLEQKQGESWKVLNTANTNQQGRIDALWPAKPFEAGDYRVIFKTGDYFAAHQQQSFFPEIPVEFHITNTTTPYHIPLLLSQYSYSTYRGS</sequence>
<feature type="signal peptide" evidence="11">
    <location>
        <begin position="1"/>
        <end position="24"/>
    </location>
</feature>
<feature type="chain" id="PRO_5011459244" description="5-hydroxyisourate hydrolase" evidence="11">
    <location>
        <begin position="25"/>
        <end position="138"/>
    </location>
</feature>
<gene>
    <name evidence="13" type="ORF">SAMN05428971_2741</name>
</gene>
<proteinExistence type="inferred from homology"/>
<keyword evidence="7 10" id="KW-0659">Purine metabolism</keyword>
<dbReference type="Gene3D" id="2.60.40.180">
    <property type="entry name" value="Transthyretin/hydroxyisourate hydrolase domain"/>
    <property type="match status" value="1"/>
</dbReference>
<evidence type="ECO:0000256" key="1">
    <source>
        <dbReference type="ARBA" id="ARBA00001043"/>
    </source>
</evidence>
<dbReference type="RefSeq" id="WP_090964553.1">
    <property type="nucleotide sequence ID" value="NZ_FOVG01000003.1"/>
</dbReference>
<evidence type="ECO:0000313" key="14">
    <source>
        <dbReference type="Proteomes" id="UP000198968"/>
    </source>
</evidence>
<evidence type="ECO:0000256" key="3">
    <source>
        <dbReference type="ARBA" id="ARBA00009850"/>
    </source>
</evidence>
<feature type="domain" description="Transthyretin/hydroxyisourate hydrolase" evidence="12">
    <location>
        <begin position="25"/>
        <end position="137"/>
    </location>
</feature>
<comment type="function">
    <text evidence="2">Catalyzes the hydrolysis of 5-hydroxyisourate (HIU) to 2-oxo-4-hydroxy-4-carboxy-5-ureidoimidazoline (OHCU).</text>
</comment>
<comment type="subunit">
    <text evidence="4 10">Homotetramer.</text>
</comment>
<evidence type="ECO:0000256" key="9">
    <source>
        <dbReference type="PIRSR" id="PIRSR600895-51"/>
    </source>
</evidence>
<dbReference type="NCBIfam" id="TIGR02962">
    <property type="entry name" value="hdxy_isourate"/>
    <property type="match status" value="1"/>
</dbReference>
<feature type="binding site" evidence="9">
    <location>
        <position position="33"/>
    </location>
    <ligand>
        <name>substrate</name>
    </ligand>
</feature>
<organism evidence="13 14">
    <name type="scientific">Candidatus Pantoea varia</name>
    <dbReference type="NCBI Taxonomy" id="1881036"/>
    <lineage>
        <taxon>Bacteria</taxon>
        <taxon>Pseudomonadati</taxon>
        <taxon>Pseudomonadota</taxon>
        <taxon>Gammaproteobacteria</taxon>
        <taxon>Enterobacterales</taxon>
        <taxon>Erwiniaceae</taxon>
        <taxon>Pantoea</taxon>
    </lineage>
</organism>
<dbReference type="InterPro" id="IPR036817">
    <property type="entry name" value="Transthyretin/HIU_hydrolase_sf"/>
</dbReference>
<dbReference type="PANTHER" id="PTHR10395:SF7">
    <property type="entry name" value="5-HYDROXYISOURATE HYDROLASE"/>
    <property type="match status" value="1"/>
</dbReference>
<dbReference type="SUPFAM" id="SSF49472">
    <property type="entry name" value="Transthyretin (synonym: prealbumin)"/>
    <property type="match status" value="1"/>
</dbReference>
<dbReference type="Pfam" id="PF00576">
    <property type="entry name" value="Transthyretin"/>
    <property type="match status" value="1"/>
</dbReference>
<dbReference type="EC" id="3.5.2.17" evidence="5 10"/>
<evidence type="ECO:0000256" key="8">
    <source>
        <dbReference type="ARBA" id="ARBA00022801"/>
    </source>
</evidence>
<dbReference type="InterPro" id="IPR014306">
    <property type="entry name" value="Hydroxyisourate_hydrolase"/>
</dbReference>
<evidence type="ECO:0000256" key="5">
    <source>
        <dbReference type="ARBA" id="ARBA00012609"/>
    </source>
</evidence>
<dbReference type="GO" id="GO:0006144">
    <property type="term" value="P:purine nucleobase metabolic process"/>
    <property type="evidence" value="ECO:0007669"/>
    <property type="project" value="UniProtKB-KW"/>
</dbReference>
<reference evidence="14" key="1">
    <citation type="submission" date="2016-10" db="EMBL/GenBank/DDBJ databases">
        <authorList>
            <person name="Varghese N."/>
            <person name="Submissions S."/>
        </authorList>
    </citation>
    <scope>NUCLEOTIDE SEQUENCE [LARGE SCALE GENOMIC DNA]</scope>
    <source>
        <strain evidence="14">OV426</strain>
    </source>
</reference>
<accession>A0A1I5E366</accession>